<dbReference type="AlphaFoldDB" id="A0A1M6ICY6"/>
<proteinExistence type="predicted"/>
<evidence type="ECO:0000256" key="1">
    <source>
        <dbReference type="SAM" id="MobiDB-lite"/>
    </source>
</evidence>
<feature type="region of interest" description="Disordered" evidence="1">
    <location>
        <begin position="26"/>
        <end position="47"/>
    </location>
</feature>
<name>A0A1M6ICY6_9ACTN</name>
<dbReference type="SUPFAM" id="SSF56112">
    <property type="entry name" value="Protein kinase-like (PK-like)"/>
    <property type="match status" value="1"/>
</dbReference>
<evidence type="ECO:0000313" key="2">
    <source>
        <dbReference type="EMBL" id="SHJ32332.1"/>
    </source>
</evidence>
<dbReference type="InterPro" id="IPR011009">
    <property type="entry name" value="Kinase-like_dom_sf"/>
</dbReference>
<accession>A0A1M6ICY6</accession>
<dbReference type="STRING" id="758803.SAMN05421803_10596"/>
<dbReference type="Proteomes" id="UP000184452">
    <property type="component" value="Unassembled WGS sequence"/>
</dbReference>
<keyword evidence="3" id="KW-1185">Reference proteome</keyword>
<gene>
    <name evidence="2" type="ORF">SAMN05421803_10596</name>
</gene>
<protein>
    <recommendedName>
        <fullName evidence="4">Phosphotransferase enzyme family protein</fullName>
    </recommendedName>
</protein>
<organism evidence="2 3">
    <name type="scientific">Nocardiopsis flavescens</name>
    <dbReference type="NCBI Taxonomy" id="758803"/>
    <lineage>
        <taxon>Bacteria</taxon>
        <taxon>Bacillati</taxon>
        <taxon>Actinomycetota</taxon>
        <taxon>Actinomycetes</taxon>
        <taxon>Streptosporangiales</taxon>
        <taxon>Nocardiopsidaceae</taxon>
        <taxon>Nocardiopsis</taxon>
    </lineage>
</organism>
<reference evidence="2 3" key="1">
    <citation type="submission" date="2016-11" db="EMBL/GenBank/DDBJ databases">
        <authorList>
            <person name="Jaros S."/>
            <person name="Januszkiewicz K."/>
            <person name="Wedrychowicz H."/>
        </authorList>
    </citation>
    <scope>NUCLEOTIDE SEQUENCE [LARGE SCALE GENOMIC DNA]</scope>
    <source>
        <strain evidence="2 3">CGMCC 4.5723</strain>
    </source>
</reference>
<dbReference type="EMBL" id="FQZK01000005">
    <property type="protein sequence ID" value="SHJ32332.1"/>
    <property type="molecule type" value="Genomic_DNA"/>
</dbReference>
<evidence type="ECO:0000313" key="3">
    <source>
        <dbReference type="Proteomes" id="UP000184452"/>
    </source>
</evidence>
<sequence length="280" mass="30169">MSLLIPSPPDLDACWLRAAHHLGAVADPAAPPGPGSGGHTRSGPVTTDGGEAGWLRVWCAPRARGAVWEGPALAAHLLDERVPRPALLAEAAWDGEDDGRWAVQAHLYERLSSPPLSPGPVPHRLPDLDERWWDGLAEAVDAIRAVPPHPERGVVDQAYVNRIPDILPEFAGEDLAVEHWETAHGDLHWANLTAAPLRIIDWEGWGTAPAGFDAALLYTYSLPVPEAARRVRAEFSGLLDTPAGRLAQLAVAAEVVQAAPYDASAADLEPHLRRHLRSLR</sequence>
<dbReference type="RefSeq" id="WP_245832987.1">
    <property type="nucleotide sequence ID" value="NZ_FQZK01000005.1"/>
</dbReference>
<evidence type="ECO:0008006" key="4">
    <source>
        <dbReference type="Google" id="ProtNLM"/>
    </source>
</evidence>